<evidence type="ECO:0000259" key="2">
    <source>
        <dbReference type="Pfam" id="PF20434"/>
    </source>
</evidence>
<organism evidence="3 4">
    <name type="scientific">Candidatus Faecivivens stercoravium</name>
    <dbReference type="NCBI Taxonomy" id="2840803"/>
    <lineage>
        <taxon>Bacteria</taxon>
        <taxon>Bacillati</taxon>
        <taxon>Bacillota</taxon>
        <taxon>Clostridia</taxon>
        <taxon>Eubacteriales</taxon>
        <taxon>Oscillospiraceae</taxon>
        <taxon>Oscillospiraceae incertae sedis</taxon>
        <taxon>Candidatus Faecivivens</taxon>
    </lineage>
</organism>
<dbReference type="Proteomes" id="UP000824241">
    <property type="component" value="Unassembled WGS sequence"/>
</dbReference>
<keyword evidence="1 3" id="KW-0378">Hydrolase</keyword>
<evidence type="ECO:0000313" key="3">
    <source>
        <dbReference type="EMBL" id="HIR60736.1"/>
    </source>
</evidence>
<dbReference type="AlphaFoldDB" id="A0A9D1DXL8"/>
<dbReference type="Gene3D" id="3.40.50.1820">
    <property type="entry name" value="alpha/beta hydrolase"/>
    <property type="match status" value="1"/>
</dbReference>
<reference evidence="3" key="1">
    <citation type="submission" date="2020-10" db="EMBL/GenBank/DDBJ databases">
        <authorList>
            <person name="Gilroy R."/>
        </authorList>
    </citation>
    <scope>NUCLEOTIDE SEQUENCE</scope>
    <source>
        <strain evidence="3">CHK189-12415</strain>
    </source>
</reference>
<sequence length="295" mass="32371">MADEKAMEFFKTLREERFKSWEEMFAQLESRGIEIVDLWDGNCPGFDPAYGQKSPRLAVYPAHEKPVGSFIIAAGGAHLFKSYNEAMPVADYFWNKGFHTAIIDYRVDPYTNADSCRDGCRAVRYLRANAGKYNILPDKIAFGGFSAGGMLTGEVATHFDAGDPDAADPVERVSSRPDAALELYGSFDNAASMASALGYDPAKQRELAAMSPSCNLSPDCPPFFLMETLADDPRSVLGFAEKLSMFGIPFALHLFQGGAHGQGLYDGKYEVEDVPHTAKWAELAADWLEDLGFLG</sequence>
<accession>A0A9D1DXL8</accession>
<evidence type="ECO:0000313" key="4">
    <source>
        <dbReference type="Proteomes" id="UP000824241"/>
    </source>
</evidence>
<dbReference type="PANTHER" id="PTHR48081:SF6">
    <property type="entry name" value="PEPTIDASE S9 PROLYL OLIGOPEPTIDASE CATALYTIC DOMAIN-CONTAINING PROTEIN"/>
    <property type="match status" value="1"/>
</dbReference>
<dbReference type="InterPro" id="IPR049492">
    <property type="entry name" value="BD-FAE-like_dom"/>
</dbReference>
<reference evidence="3" key="2">
    <citation type="journal article" date="2021" name="PeerJ">
        <title>Extensive microbial diversity within the chicken gut microbiome revealed by metagenomics and culture.</title>
        <authorList>
            <person name="Gilroy R."/>
            <person name="Ravi A."/>
            <person name="Getino M."/>
            <person name="Pursley I."/>
            <person name="Horton D.L."/>
            <person name="Alikhan N.F."/>
            <person name="Baker D."/>
            <person name="Gharbi K."/>
            <person name="Hall N."/>
            <person name="Watson M."/>
            <person name="Adriaenssens E.M."/>
            <person name="Foster-Nyarko E."/>
            <person name="Jarju S."/>
            <person name="Secka A."/>
            <person name="Antonio M."/>
            <person name="Oren A."/>
            <person name="Chaudhuri R.R."/>
            <person name="La Ragione R."/>
            <person name="Hildebrand F."/>
            <person name="Pallen M.J."/>
        </authorList>
    </citation>
    <scope>NUCLEOTIDE SEQUENCE</scope>
    <source>
        <strain evidence="3">CHK189-12415</strain>
    </source>
</reference>
<dbReference type="Pfam" id="PF20434">
    <property type="entry name" value="BD-FAE"/>
    <property type="match status" value="1"/>
</dbReference>
<dbReference type="PANTHER" id="PTHR48081">
    <property type="entry name" value="AB HYDROLASE SUPERFAMILY PROTEIN C4A8.06C"/>
    <property type="match status" value="1"/>
</dbReference>
<dbReference type="EMBL" id="DVHA01000132">
    <property type="protein sequence ID" value="HIR60736.1"/>
    <property type="molecule type" value="Genomic_DNA"/>
</dbReference>
<dbReference type="InterPro" id="IPR029058">
    <property type="entry name" value="AB_hydrolase_fold"/>
</dbReference>
<proteinExistence type="predicted"/>
<dbReference type="InterPro" id="IPR050300">
    <property type="entry name" value="GDXG_lipolytic_enzyme"/>
</dbReference>
<feature type="domain" description="BD-FAE-like" evidence="2">
    <location>
        <begin position="63"/>
        <end position="231"/>
    </location>
</feature>
<dbReference type="GO" id="GO:0016787">
    <property type="term" value="F:hydrolase activity"/>
    <property type="evidence" value="ECO:0007669"/>
    <property type="project" value="UniProtKB-KW"/>
</dbReference>
<gene>
    <name evidence="3" type="ORF">IAB37_04085</name>
</gene>
<comment type="caution">
    <text evidence="3">The sequence shown here is derived from an EMBL/GenBank/DDBJ whole genome shotgun (WGS) entry which is preliminary data.</text>
</comment>
<protein>
    <submittedName>
        <fullName evidence="3">Alpha/beta hydrolase fold domain-containing protein</fullName>
    </submittedName>
</protein>
<dbReference type="SUPFAM" id="SSF53474">
    <property type="entry name" value="alpha/beta-Hydrolases"/>
    <property type="match status" value="1"/>
</dbReference>
<name>A0A9D1DXL8_9FIRM</name>
<evidence type="ECO:0000256" key="1">
    <source>
        <dbReference type="ARBA" id="ARBA00022801"/>
    </source>
</evidence>